<keyword evidence="1" id="KW-1133">Transmembrane helix</keyword>
<sequence length="174" mass="19808">MGYDHLLFVLALVLFIQNRKSLFYTITAFTIAHSLTLILASLDLIFVSSIVVESLIALSIVFVAAEIVYDSRGKFYLAKKYPWLIASFFGLIHGLGFASVLKEIGLAPNDIVPSLLFFNLGVEIGQLLFITILLVLFFLIERFLRLSLNRYRIFLAYIIGSVAFFWFLERILEV</sequence>
<accession>A0A1W1BL90</accession>
<name>A0A1W1BL90_9ZZZZ</name>
<proteinExistence type="predicted"/>
<dbReference type="EMBL" id="FPHF01000027">
    <property type="protein sequence ID" value="SFV54286.1"/>
    <property type="molecule type" value="Genomic_DNA"/>
</dbReference>
<feature type="transmembrane region" description="Helical" evidence="1">
    <location>
        <begin position="151"/>
        <end position="168"/>
    </location>
</feature>
<gene>
    <name evidence="2" type="ORF">MNB_SM-4-340</name>
</gene>
<keyword evidence="1" id="KW-0472">Membrane</keyword>
<reference evidence="2" key="1">
    <citation type="submission" date="2016-10" db="EMBL/GenBank/DDBJ databases">
        <authorList>
            <person name="de Groot N.N."/>
        </authorList>
    </citation>
    <scope>NUCLEOTIDE SEQUENCE</scope>
</reference>
<feature type="transmembrane region" description="Helical" evidence="1">
    <location>
        <begin position="81"/>
        <end position="101"/>
    </location>
</feature>
<keyword evidence="1" id="KW-0812">Transmembrane</keyword>
<feature type="transmembrane region" description="Helical" evidence="1">
    <location>
        <begin position="44"/>
        <end position="69"/>
    </location>
</feature>
<dbReference type="InterPro" id="IPR032809">
    <property type="entry name" value="Put_HupE_UreJ"/>
</dbReference>
<dbReference type="Pfam" id="PF13795">
    <property type="entry name" value="HupE_UreJ_2"/>
    <property type="match status" value="1"/>
</dbReference>
<organism evidence="2">
    <name type="scientific">hydrothermal vent metagenome</name>
    <dbReference type="NCBI Taxonomy" id="652676"/>
    <lineage>
        <taxon>unclassified sequences</taxon>
        <taxon>metagenomes</taxon>
        <taxon>ecological metagenomes</taxon>
    </lineage>
</organism>
<protein>
    <submittedName>
        <fullName evidence="2">Membrane protein, putative</fullName>
    </submittedName>
</protein>
<dbReference type="AlphaFoldDB" id="A0A1W1BL90"/>
<evidence type="ECO:0000313" key="2">
    <source>
        <dbReference type="EMBL" id="SFV54286.1"/>
    </source>
</evidence>
<feature type="transmembrane region" description="Helical" evidence="1">
    <location>
        <begin position="116"/>
        <end position="139"/>
    </location>
</feature>
<evidence type="ECO:0000256" key="1">
    <source>
        <dbReference type="SAM" id="Phobius"/>
    </source>
</evidence>